<evidence type="ECO:0000313" key="1">
    <source>
        <dbReference type="EMBL" id="ARN19055.1"/>
    </source>
</evidence>
<dbReference type="EMBL" id="CP015118">
    <property type="protein sequence ID" value="ARN19055.1"/>
    <property type="molecule type" value="Genomic_DNA"/>
</dbReference>
<protein>
    <submittedName>
        <fullName evidence="1">2-methylisocitrate lyase</fullName>
    </submittedName>
</protein>
<dbReference type="STRING" id="946333.A4W93_03495"/>
<keyword evidence="2" id="KW-1185">Reference proteome</keyword>
<dbReference type="Gene3D" id="6.10.250.2750">
    <property type="match status" value="1"/>
</dbReference>
<dbReference type="KEGG" id="rgu:A4W93_03495"/>
<dbReference type="Gene3D" id="3.20.20.60">
    <property type="entry name" value="Phosphoenolpyruvate-binding domains"/>
    <property type="match status" value="1"/>
</dbReference>
<proteinExistence type="predicted"/>
<accession>A0A1W6L445</accession>
<dbReference type="RefSeq" id="WP_085749293.1">
    <property type="nucleotide sequence ID" value="NZ_BSPR01000002.1"/>
</dbReference>
<sequence>MTRIATLRHRFRELHATGCFVLPNPWDRGSARWLAGHGHVALATTSSGCAWSLGRPDGGMARDEVLEHLREMVAATDLPVNADFENGFGADPAAVAESVRMAVDTGVAGLSIEDSTGNPAQPLFDLDIAVARLRAARAVIDTAGGDTLLVGRAENFFVGRPDLDDTLVRLKAYAEAGADCLYAPGIRTREQIAAVVAAVAPKPVNLLIGWASDLTMADIAALGVRRVSVGGALARSAWGGFMRAARGLSAGRFDGFADAAPGVELNAFFAGPPSST</sequence>
<dbReference type="InterPro" id="IPR015813">
    <property type="entry name" value="Pyrv/PenolPyrv_kinase-like_dom"/>
</dbReference>
<dbReference type="AlphaFoldDB" id="A0A1W6L445"/>
<dbReference type="Proteomes" id="UP000193427">
    <property type="component" value="Chromosome"/>
</dbReference>
<gene>
    <name evidence="1" type="ORF">A4W93_03495</name>
</gene>
<dbReference type="PANTHER" id="PTHR42905">
    <property type="entry name" value="PHOSPHOENOLPYRUVATE CARBOXYLASE"/>
    <property type="match status" value="1"/>
</dbReference>
<dbReference type="GO" id="GO:0016829">
    <property type="term" value="F:lyase activity"/>
    <property type="evidence" value="ECO:0007669"/>
    <property type="project" value="UniProtKB-KW"/>
</dbReference>
<dbReference type="OrthoDB" id="9785398at2"/>
<dbReference type="Pfam" id="PF13714">
    <property type="entry name" value="PEP_mutase"/>
    <property type="match status" value="1"/>
</dbReference>
<dbReference type="InterPro" id="IPR040442">
    <property type="entry name" value="Pyrv_kinase-like_dom_sf"/>
</dbReference>
<keyword evidence="1" id="KW-0456">Lyase</keyword>
<dbReference type="InterPro" id="IPR039556">
    <property type="entry name" value="ICL/PEPM"/>
</dbReference>
<dbReference type="SUPFAM" id="SSF51621">
    <property type="entry name" value="Phosphoenolpyruvate/pyruvate domain"/>
    <property type="match status" value="1"/>
</dbReference>
<dbReference type="PANTHER" id="PTHR42905:SF16">
    <property type="entry name" value="CARBOXYPHOSPHONOENOLPYRUVATE PHOSPHONOMUTASE-LIKE PROTEIN (AFU_ORTHOLOGUE AFUA_5G07230)"/>
    <property type="match status" value="1"/>
</dbReference>
<evidence type="ECO:0000313" key="2">
    <source>
        <dbReference type="Proteomes" id="UP000193427"/>
    </source>
</evidence>
<name>A0A1W6L445_9BURK</name>
<reference evidence="1 2" key="1">
    <citation type="submission" date="2016-04" db="EMBL/GenBank/DDBJ databases">
        <title>Complete genome sequence of natural rubber-degrading, novel Gram-negative bacterium, Rhizobacter gummiphilus strain NS21.</title>
        <authorList>
            <person name="Tabata M."/>
            <person name="Kasai D."/>
            <person name="Fukuda M."/>
        </authorList>
    </citation>
    <scope>NUCLEOTIDE SEQUENCE [LARGE SCALE GENOMIC DNA]</scope>
    <source>
        <strain evidence="1 2">NS21</strain>
    </source>
</reference>
<organism evidence="1 2">
    <name type="scientific">Piscinibacter gummiphilus</name>
    <dbReference type="NCBI Taxonomy" id="946333"/>
    <lineage>
        <taxon>Bacteria</taxon>
        <taxon>Pseudomonadati</taxon>
        <taxon>Pseudomonadota</taxon>
        <taxon>Betaproteobacteria</taxon>
        <taxon>Burkholderiales</taxon>
        <taxon>Sphaerotilaceae</taxon>
        <taxon>Piscinibacter</taxon>
    </lineage>
</organism>
<dbReference type="CDD" id="cd00377">
    <property type="entry name" value="ICL_PEPM"/>
    <property type="match status" value="1"/>
</dbReference>